<comment type="similarity">
    <text evidence="2 13">Belongs to the amiloride-sensitive sodium channel (TC 1.A.6) family.</text>
</comment>
<reference evidence="15" key="1">
    <citation type="submission" date="2012-09" db="EMBL/GenBank/DDBJ databases">
        <authorList>
            <person name="Martin A.A."/>
        </authorList>
    </citation>
    <scope>NUCLEOTIDE SEQUENCE</scope>
</reference>
<evidence type="ECO:0000256" key="1">
    <source>
        <dbReference type="ARBA" id="ARBA00004141"/>
    </source>
</evidence>
<feature type="transmembrane region" description="Helical" evidence="14">
    <location>
        <begin position="483"/>
        <end position="506"/>
    </location>
</feature>
<keyword evidence="11 13" id="KW-0739">Sodium transport</keyword>
<feature type="transmembrane region" description="Helical" evidence="14">
    <location>
        <begin position="526"/>
        <end position="545"/>
    </location>
</feature>
<keyword evidence="4 13" id="KW-0894">Sodium channel</keyword>
<evidence type="ECO:0000256" key="3">
    <source>
        <dbReference type="ARBA" id="ARBA00022448"/>
    </source>
</evidence>
<evidence type="ECO:0000313" key="15">
    <source>
        <dbReference type="Proteomes" id="UP000035642"/>
    </source>
</evidence>
<dbReference type="PANTHER" id="PTHR11690:SF222">
    <property type="entry name" value="AMILORIDE-SENSITIVE SODIUM CHANNEL SUBUNIT GAMMA"/>
    <property type="match status" value="1"/>
</dbReference>
<dbReference type="GO" id="GO:0005886">
    <property type="term" value="C:plasma membrane"/>
    <property type="evidence" value="ECO:0007669"/>
    <property type="project" value="TreeGrafter"/>
</dbReference>
<dbReference type="WBParaSite" id="ACAC_0000004401-mRNA-1">
    <property type="protein sequence ID" value="ACAC_0000004401-mRNA-1"/>
    <property type="gene ID" value="ACAC_0000004401"/>
</dbReference>
<keyword evidence="5 13" id="KW-0812">Transmembrane</keyword>
<evidence type="ECO:0000256" key="2">
    <source>
        <dbReference type="ARBA" id="ARBA00007193"/>
    </source>
</evidence>
<evidence type="ECO:0000313" key="16">
    <source>
        <dbReference type="WBParaSite" id="ACAC_0000004401-mRNA-1"/>
    </source>
</evidence>
<dbReference type="Gene3D" id="1.10.287.770">
    <property type="entry name" value="YojJ-like"/>
    <property type="match status" value="1"/>
</dbReference>
<evidence type="ECO:0000256" key="5">
    <source>
        <dbReference type="ARBA" id="ARBA00022692"/>
    </source>
</evidence>
<evidence type="ECO:0000256" key="10">
    <source>
        <dbReference type="ARBA" id="ARBA00023180"/>
    </source>
</evidence>
<accession>A0A158P5Q6</accession>
<dbReference type="PANTHER" id="PTHR11690">
    <property type="entry name" value="AMILORIDE-SENSITIVE SODIUM CHANNEL-RELATED"/>
    <property type="match status" value="1"/>
</dbReference>
<evidence type="ECO:0000256" key="14">
    <source>
        <dbReference type="SAM" id="Phobius"/>
    </source>
</evidence>
<dbReference type="Proteomes" id="UP000035642">
    <property type="component" value="Unassembled WGS sequence"/>
</dbReference>
<protein>
    <submittedName>
        <fullName evidence="16">Amiloride-sensitive sodium channel</fullName>
    </submittedName>
</protein>
<dbReference type="AlphaFoldDB" id="A0A158P5Q6"/>
<dbReference type="PRINTS" id="PR01078">
    <property type="entry name" value="AMINACHANNEL"/>
</dbReference>
<sequence length="607" mass="69777">RRELFERRKSIFDSTIRLSKRASHIILEVPVAQLRRINQIEGIGSIKRESQHFSDNTTLHGPKRIFHGKKCSFAFWIVMMITSVVLLFMQIATLIYMYVSHPTVSQVSFIMKEDGIDFPMITLCNYNPIRKTYINFTELNVTGDFSGDLLDYLLDFLIDASTLYGAADREILHIGDKALEIYQKAHPNFTVHDFFMKAGLDCEDIMMMCSFGGRRFDCCQYAHAILTNLGKCYTSGYHFLSIQHAIYLFLKPCRLQIVLDAHLEEQFDGTDEFINVFENGYRYYVHDPSTIPYLASEGVSVSPTMRVYSAISTNSYVLLPSERWGNCTSSWPPEFHSALPYSAVNCESICKANFFFSKCGCSPFTYDIENDFAMCSPFQTVRCIDDYIRKPTEGAESFEIPKCKSCQVECESVIYHTYNSYGYGFSNGALSWLSKKNSSWTKAHMKTNFLAINVFFRDMSYTEYVQLQGTTLTETLSDIGGNMGMFLGMSMITLVEVIMFFTKIVWITISKKRRDYMYRKKMLEKVNIFTILNLFNASFLFAPYYNFSRQETMNNLTSLQHKKDSAATNETPGPGARLRSFIRRKITPSDDGRVSPSATVRTFRFQL</sequence>
<evidence type="ECO:0000256" key="6">
    <source>
        <dbReference type="ARBA" id="ARBA00022989"/>
    </source>
</evidence>
<comment type="subcellular location">
    <subcellularLocation>
        <location evidence="1">Membrane</location>
        <topology evidence="1">Multi-pass membrane protein</topology>
    </subcellularLocation>
</comment>
<dbReference type="Pfam" id="PF00858">
    <property type="entry name" value="ASC"/>
    <property type="match status" value="1"/>
</dbReference>
<evidence type="ECO:0000256" key="11">
    <source>
        <dbReference type="ARBA" id="ARBA00023201"/>
    </source>
</evidence>
<evidence type="ECO:0000256" key="12">
    <source>
        <dbReference type="ARBA" id="ARBA00023303"/>
    </source>
</evidence>
<keyword evidence="6 14" id="KW-1133">Transmembrane helix</keyword>
<evidence type="ECO:0000256" key="4">
    <source>
        <dbReference type="ARBA" id="ARBA00022461"/>
    </source>
</evidence>
<proteinExistence type="inferred from homology"/>
<reference evidence="16" key="2">
    <citation type="submission" date="2016-04" db="UniProtKB">
        <authorList>
            <consortium name="WormBaseParasite"/>
        </authorList>
    </citation>
    <scope>IDENTIFICATION</scope>
</reference>
<feature type="transmembrane region" description="Helical" evidence="14">
    <location>
        <begin position="73"/>
        <end position="99"/>
    </location>
</feature>
<dbReference type="InterPro" id="IPR001873">
    <property type="entry name" value="ENaC"/>
</dbReference>
<organism evidence="15 16">
    <name type="scientific">Angiostrongylus cantonensis</name>
    <name type="common">Rat lungworm</name>
    <dbReference type="NCBI Taxonomy" id="6313"/>
    <lineage>
        <taxon>Eukaryota</taxon>
        <taxon>Metazoa</taxon>
        <taxon>Ecdysozoa</taxon>
        <taxon>Nematoda</taxon>
        <taxon>Chromadorea</taxon>
        <taxon>Rhabditida</taxon>
        <taxon>Rhabditina</taxon>
        <taxon>Rhabditomorpha</taxon>
        <taxon>Strongyloidea</taxon>
        <taxon>Metastrongylidae</taxon>
        <taxon>Angiostrongylus</taxon>
    </lineage>
</organism>
<keyword evidence="9 14" id="KW-0472">Membrane</keyword>
<keyword evidence="15" id="KW-1185">Reference proteome</keyword>
<keyword evidence="8 13" id="KW-0406">Ion transport</keyword>
<keyword evidence="10" id="KW-0325">Glycoprotein</keyword>
<dbReference type="STRING" id="6313.A0A158P5Q6"/>
<evidence type="ECO:0000256" key="13">
    <source>
        <dbReference type="RuleBase" id="RU000679"/>
    </source>
</evidence>
<dbReference type="GO" id="GO:0015280">
    <property type="term" value="F:ligand-gated sodium channel activity"/>
    <property type="evidence" value="ECO:0007669"/>
    <property type="project" value="TreeGrafter"/>
</dbReference>
<dbReference type="Gene3D" id="2.60.470.10">
    <property type="entry name" value="Acid-sensing ion channels like domains"/>
    <property type="match status" value="1"/>
</dbReference>
<evidence type="ECO:0000256" key="8">
    <source>
        <dbReference type="ARBA" id="ARBA00023065"/>
    </source>
</evidence>
<keyword evidence="12 13" id="KW-0407">Ion channel</keyword>
<evidence type="ECO:0000256" key="7">
    <source>
        <dbReference type="ARBA" id="ARBA00023053"/>
    </source>
</evidence>
<keyword evidence="3 13" id="KW-0813">Transport</keyword>
<evidence type="ECO:0000256" key="9">
    <source>
        <dbReference type="ARBA" id="ARBA00023136"/>
    </source>
</evidence>
<keyword evidence="7" id="KW-0915">Sodium</keyword>
<name>A0A158P5Q6_ANGCA</name>